<dbReference type="InterPro" id="IPR036034">
    <property type="entry name" value="PDZ_sf"/>
</dbReference>
<keyword evidence="2" id="KW-1185">Reference proteome</keyword>
<reference evidence="1" key="1">
    <citation type="journal article" date="2019" name="bioRxiv">
        <title>The Genome of the Zebra Mussel, Dreissena polymorpha: A Resource for Invasive Species Research.</title>
        <authorList>
            <person name="McCartney M.A."/>
            <person name="Auch B."/>
            <person name="Kono T."/>
            <person name="Mallez S."/>
            <person name="Zhang Y."/>
            <person name="Obille A."/>
            <person name="Becker A."/>
            <person name="Abrahante J.E."/>
            <person name="Garbe J."/>
            <person name="Badalamenti J.P."/>
            <person name="Herman A."/>
            <person name="Mangelson H."/>
            <person name="Liachko I."/>
            <person name="Sullivan S."/>
            <person name="Sone E.D."/>
            <person name="Koren S."/>
            <person name="Silverstein K.A.T."/>
            <person name="Beckman K.B."/>
            <person name="Gohl D.M."/>
        </authorList>
    </citation>
    <scope>NUCLEOTIDE SEQUENCE</scope>
    <source>
        <strain evidence="1">Duluth1</strain>
        <tissue evidence="1">Whole animal</tissue>
    </source>
</reference>
<name>A0A9D4GQA8_DREPO</name>
<dbReference type="SUPFAM" id="SSF50156">
    <property type="entry name" value="PDZ domain-like"/>
    <property type="match status" value="1"/>
</dbReference>
<gene>
    <name evidence="1" type="ORF">DPMN_122745</name>
</gene>
<sequence length="261" mass="28909">MYEPSQLPPLVADTPFNIFERFVAEDLCYCSGHEKMMLVLERVAGSLGFNIMGGLQAFESNNNNGNTSDLIISNNNNNQHVGMTTEGIIVSKVMVGGPAEKTGLCTHDQIVKFKCYLVMQGASVPSERIFATEGDLIIAHRACLDPDNVDIVVLLVSKVWSCLCLNVVLLVSKVWSCLCLNVVLLVSKVWSCLCLNVVLLVSKCWNRILKAFANSLDPDETPQNVASHQDPNCLLFYETPQNVAEGHIVKKYRESWQRSSI</sequence>
<dbReference type="Gene3D" id="2.30.42.10">
    <property type="match status" value="1"/>
</dbReference>
<proteinExistence type="predicted"/>
<organism evidence="1 2">
    <name type="scientific">Dreissena polymorpha</name>
    <name type="common">Zebra mussel</name>
    <name type="synonym">Mytilus polymorpha</name>
    <dbReference type="NCBI Taxonomy" id="45954"/>
    <lineage>
        <taxon>Eukaryota</taxon>
        <taxon>Metazoa</taxon>
        <taxon>Spiralia</taxon>
        <taxon>Lophotrochozoa</taxon>
        <taxon>Mollusca</taxon>
        <taxon>Bivalvia</taxon>
        <taxon>Autobranchia</taxon>
        <taxon>Heteroconchia</taxon>
        <taxon>Euheterodonta</taxon>
        <taxon>Imparidentia</taxon>
        <taxon>Neoheterodontei</taxon>
        <taxon>Myida</taxon>
        <taxon>Dreissenoidea</taxon>
        <taxon>Dreissenidae</taxon>
        <taxon>Dreissena</taxon>
    </lineage>
</organism>
<evidence type="ECO:0000313" key="2">
    <source>
        <dbReference type="Proteomes" id="UP000828390"/>
    </source>
</evidence>
<accession>A0A9D4GQA8</accession>
<reference evidence="1" key="2">
    <citation type="submission" date="2020-11" db="EMBL/GenBank/DDBJ databases">
        <authorList>
            <person name="McCartney M.A."/>
            <person name="Auch B."/>
            <person name="Kono T."/>
            <person name="Mallez S."/>
            <person name="Becker A."/>
            <person name="Gohl D.M."/>
            <person name="Silverstein K.A.T."/>
            <person name="Koren S."/>
            <person name="Bechman K.B."/>
            <person name="Herman A."/>
            <person name="Abrahante J.E."/>
            <person name="Garbe J."/>
        </authorList>
    </citation>
    <scope>NUCLEOTIDE SEQUENCE</scope>
    <source>
        <strain evidence="1">Duluth1</strain>
        <tissue evidence="1">Whole animal</tissue>
    </source>
</reference>
<dbReference type="Proteomes" id="UP000828390">
    <property type="component" value="Unassembled WGS sequence"/>
</dbReference>
<protein>
    <submittedName>
        <fullName evidence="1">Uncharacterized protein</fullName>
    </submittedName>
</protein>
<dbReference type="EMBL" id="JAIWYP010000005">
    <property type="protein sequence ID" value="KAH3820992.1"/>
    <property type="molecule type" value="Genomic_DNA"/>
</dbReference>
<dbReference type="AlphaFoldDB" id="A0A9D4GQA8"/>
<comment type="caution">
    <text evidence="1">The sequence shown here is derived from an EMBL/GenBank/DDBJ whole genome shotgun (WGS) entry which is preliminary data.</text>
</comment>
<evidence type="ECO:0000313" key="1">
    <source>
        <dbReference type="EMBL" id="KAH3820992.1"/>
    </source>
</evidence>